<feature type="transmembrane region" description="Helical" evidence="1">
    <location>
        <begin position="7"/>
        <end position="26"/>
    </location>
</feature>
<comment type="caution">
    <text evidence="2">The sequence shown here is derived from an EMBL/GenBank/DDBJ whole genome shotgun (WGS) entry which is preliminary data.</text>
</comment>
<evidence type="ECO:0000313" key="3">
    <source>
        <dbReference type="Proteomes" id="UP000653730"/>
    </source>
</evidence>
<feature type="transmembrane region" description="Helical" evidence="1">
    <location>
        <begin position="168"/>
        <end position="185"/>
    </location>
</feature>
<evidence type="ECO:0000256" key="1">
    <source>
        <dbReference type="SAM" id="Phobius"/>
    </source>
</evidence>
<evidence type="ECO:0000313" key="2">
    <source>
        <dbReference type="EMBL" id="MBC9797536.1"/>
    </source>
</evidence>
<organism evidence="2 3">
    <name type="scientific">Sinomicrobium weinanense</name>
    <dbReference type="NCBI Taxonomy" id="2842200"/>
    <lineage>
        <taxon>Bacteria</taxon>
        <taxon>Pseudomonadati</taxon>
        <taxon>Bacteroidota</taxon>
        <taxon>Flavobacteriia</taxon>
        <taxon>Flavobacteriales</taxon>
        <taxon>Flavobacteriaceae</taxon>
        <taxon>Sinomicrobium</taxon>
    </lineage>
</organism>
<accession>A0A926JUC8</accession>
<keyword evidence="1" id="KW-0472">Membrane</keyword>
<protein>
    <submittedName>
        <fullName evidence="2">Uncharacterized protein</fullName>
    </submittedName>
</protein>
<feature type="transmembrane region" description="Helical" evidence="1">
    <location>
        <begin position="205"/>
        <end position="228"/>
    </location>
</feature>
<reference evidence="2 3" key="1">
    <citation type="submission" date="2020-09" db="EMBL/GenBank/DDBJ databases">
        <title>Sinomicrobium weinanense sp. nov., a halophilic bacteria isolated from saline-alkali soil.</title>
        <authorList>
            <person name="Wu P."/>
            <person name="Ren H."/>
            <person name="Mei Y."/>
            <person name="Liang Y."/>
            <person name="Chen Z."/>
        </authorList>
    </citation>
    <scope>NUCLEOTIDE SEQUENCE [LARGE SCALE GENOMIC DNA]</scope>
    <source>
        <strain evidence="2 3">FJxs</strain>
    </source>
</reference>
<proteinExistence type="predicted"/>
<feature type="transmembrane region" description="Helical" evidence="1">
    <location>
        <begin position="42"/>
        <end position="65"/>
    </location>
</feature>
<dbReference type="RefSeq" id="WP_187966666.1">
    <property type="nucleotide sequence ID" value="NZ_JACVDC010000062.1"/>
</dbReference>
<dbReference type="EMBL" id="JACVDC010000062">
    <property type="protein sequence ID" value="MBC9797536.1"/>
    <property type="molecule type" value="Genomic_DNA"/>
</dbReference>
<keyword evidence="1" id="KW-0812">Transmembrane</keyword>
<keyword evidence="1" id="KW-1133">Transmembrane helix</keyword>
<dbReference type="AlphaFoldDB" id="A0A926JUC8"/>
<dbReference type="Proteomes" id="UP000653730">
    <property type="component" value="Unassembled WGS sequence"/>
</dbReference>
<keyword evidence="3" id="KW-1185">Reference proteome</keyword>
<gene>
    <name evidence="2" type="ORF">IBL28_16285</name>
</gene>
<sequence>MGRYFIYFWILFILYFIFAHPAIIYYNTASDAFLAQRDGKAALAYLALSVLMWGFILFVLLRLIYKNSFLAKKNIRDLMHEGVRMEAEIIEVKKLKPVHPSAERKALVLELQNLEGEKVWHKMEVNDTRPRQNRFVAGKHIFLRVDRKFKKRPYVVLDGTKSRINYKFFVLWLLFAAGLGWYYTYAYTTENKGYGWRFLSLDHPLISSAGMLLLFAGIFYLVIVKVIFKNVPVGKEALRLKFTGSRTMAKISDVSETGTYINNQPEVRFTVRFADKNGQEHKVVIKRIVPLTEIGRVNLKEKEIFYLPGEPHTIAFAQDVNSI</sequence>
<name>A0A926JUC8_9FLAO</name>